<dbReference type="GO" id="GO:0022857">
    <property type="term" value="F:transmembrane transporter activity"/>
    <property type="evidence" value="ECO:0007669"/>
    <property type="project" value="InterPro"/>
</dbReference>
<keyword evidence="4 6" id="KW-1133">Transmembrane helix</keyword>
<feature type="transmembrane region" description="Helical" evidence="6">
    <location>
        <begin position="282"/>
        <end position="299"/>
    </location>
</feature>
<accession>A0A6J6Q780</accession>
<comment type="subcellular location">
    <subcellularLocation>
        <location evidence="1">Cell membrane</location>
        <topology evidence="1">Multi-pass membrane protein</topology>
    </subcellularLocation>
</comment>
<feature type="transmembrane region" description="Helical" evidence="6">
    <location>
        <begin position="146"/>
        <end position="165"/>
    </location>
</feature>
<feature type="transmembrane region" description="Helical" evidence="6">
    <location>
        <begin position="204"/>
        <end position="222"/>
    </location>
</feature>
<evidence type="ECO:0000313" key="7">
    <source>
        <dbReference type="EMBL" id="CAB4707550.1"/>
    </source>
</evidence>
<protein>
    <submittedName>
        <fullName evidence="7">Unannotated protein</fullName>
    </submittedName>
</protein>
<evidence type="ECO:0000256" key="2">
    <source>
        <dbReference type="ARBA" id="ARBA00022475"/>
    </source>
</evidence>
<feature type="transmembrane region" description="Helical" evidence="6">
    <location>
        <begin position="92"/>
        <end position="110"/>
    </location>
</feature>
<feature type="transmembrane region" description="Helical" evidence="6">
    <location>
        <begin position="59"/>
        <end position="80"/>
    </location>
</feature>
<sequence>MIRVERRLEQPRWLSLAVPIGSLIVAFVVMTGVLLVTGHDPATTFRRLFDSAFLGSAELNATFVSATPLLFTGLCAAVAFRMQLFNIGGEGQLYVGAIFAAAAALLVSGVPGVVAIPLMIAAGALGGALFALIPAVLRAFLKTNEIIVSLMLNYVAALVLNYLIFDSLSYWRDTSSPEAKVFPQGKPLPDAASWPLSHIGGLELPFGLLLGIVIAGVVWVLYSRTRFGFEVQVIGDSPRAATYAGMRTRRKILAVMALSGAIAGIGGASQDGDVRHLLDARGLSAAGYGYAGIVVAALARYNPFAVVLVAFLLGGIQNAGYTLQGADFPSGLVGVMQGLILFCALGGELLIRHRIRFERRRPAESVA</sequence>
<keyword evidence="2" id="KW-1003">Cell membrane</keyword>
<dbReference type="GO" id="GO:0005886">
    <property type="term" value="C:plasma membrane"/>
    <property type="evidence" value="ECO:0007669"/>
    <property type="project" value="UniProtKB-SubCell"/>
</dbReference>
<feature type="transmembrane region" description="Helical" evidence="6">
    <location>
        <begin position="252"/>
        <end position="270"/>
    </location>
</feature>
<keyword evidence="5 6" id="KW-0472">Membrane</keyword>
<organism evidence="7">
    <name type="scientific">freshwater metagenome</name>
    <dbReference type="NCBI Taxonomy" id="449393"/>
    <lineage>
        <taxon>unclassified sequences</taxon>
        <taxon>metagenomes</taxon>
        <taxon>ecological metagenomes</taxon>
    </lineage>
</organism>
<evidence type="ECO:0000256" key="6">
    <source>
        <dbReference type="SAM" id="Phobius"/>
    </source>
</evidence>
<evidence type="ECO:0000256" key="3">
    <source>
        <dbReference type="ARBA" id="ARBA00022692"/>
    </source>
</evidence>
<dbReference type="InterPro" id="IPR001851">
    <property type="entry name" value="ABC_transp_permease"/>
</dbReference>
<dbReference type="Pfam" id="PF02653">
    <property type="entry name" value="BPD_transp_2"/>
    <property type="match status" value="1"/>
</dbReference>
<evidence type="ECO:0000256" key="5">
    <source>
        <dbReference type="ARBA" id="ARBA00023136"/>
    </source>
</evidence>
<proteinExistence type="predicted"/>
<feature type="transmembrane region" description="Helical" evidence="6">
    <location>
        <begin position="116"/>
        <end position="137"/>
    </location>
</feature>
<dbReference type="PANTHER" id="PTHR47089:SF1">
    <property type="entry name" value="GUANOSINE ABC TRANSPORTER PERMEASE PROTEIN NUPP"/>
    <property type="match status" value="1"/>
</dbReference>
<evidence type="ECO:0000256" key="4">
    <source>
        <dbReference type="ARBA" id="ARBA00022989"/>
    </source>
</evidence>
<dbReference type="EMBL" id="CAEZXP010000007">
    <property type="protein sequence ID" value="CAB4707550.1"/>
    <property type="molecule type" value="Genomic_DNA"/>
</dbReference>
<feature type="transmembrane region" description="Helical" evidence="6">
    <location>
        <begin position="329"/>
        <end position="351"/>
    </location>
</feature>
<reference evidence="7" key="1">
    <citation type="submission" date="2020-05" db="EMBL/GenBank/DDBJ databases">
        <authorList>
            <person name="Chiriac C."/>
            <person name="Salcher M."/>
            <person name="Ghai R."/>
            <person name="Kavagutti S V."/>
        </authorList>
    </citation>
    <scope>NUCLEOTIDE SEQUENCE</scope>
</reference>
<feature type="transmembrane region" description="Helical" evidence="6">
    <location>
        <begin position="12"/>
        <end position="39"/>
    </location>
</feature>
<gene>
    <name evidence="7" type="ORF">UFOPK2399_01773</name>
</gene>
<dbReference type="CDD" id="cd06580">
    <property type="entry name" value="TM_PBP1_transp_TpRbsC_like"/>
    <property type="match status" value="1"/>
</dbReference>
<keyword evidence="3 6" id="KW-0812">Transmembrane</keyword>
<dbReference type="AlphaFoldDB" id="A0A6J6Q780"/>
<dbReference type="PANTHER" id="PTHR47089">
    <property type="entry name" value="ABC TRANSPORTER, PERMEASE PROTEIN"/>
    <property type="match status" value="1"/>
</dbReference>
<name>A0A6J6Q780_9ZZZZ</name>
<feature type="transmembrane region" description="Helical" evidence="6">
    <location>
        <begin position="304"/>
        <end position="323"/>
    </location>
</feature>
<evidence type="ECO:0000256" key="1">
    <source>
        <dbReference type="ARBA" id="ARBA00004651"/>
    </source>
</evidence>